<dbReference type="Proteomes" id="UP000324800">
    <property type="component" value="Unassembled WGS sequence"/>
</dbReference>
<feature type="compositionally biased region" description="Basic and acidic residues" evidence="1">
    <location>
        <begin position="209"/>
        <end position="223"/>
    </location>
</feature>
<evidence type="ECO:0000313" key="2">
    <source>
        <dbReference type="EMBL" id="KAA6363716.1"/>
    </source>
</evidence>
<sequence>MGTNWGYSDNTKWNPSIMGQQIKPQNVVEQNENSLPEMDIRRGSHLDGSDTEGTGGECYTRSEYPAVKMDQSYIPYIQWLEKQMAQDNGPFRYQQAIQSQSFYQGRYQNAKIIVVRQRLDNKSGHRIRIPSRVGKRKTSTLSTFHLQRKILPLLSNVLWHQTRPLGIPQDHETCNEAYKGLTTNTFGSVLRRSDLYLLESTRTNIENKLDNRDTGEFRMEDQSRQINTNT</sequence>
<dbReference type="EMBL" id="SNRW01022568">
    <property type="protein sequence ID" value="KAA6363716.1"/>
    <property type="molecule type" value="Genomic_DNA"/>
</dbReference>
<organism evidence="2 3">
    <name type="scientific">Streblomastix strix</name>
    <dbReference type="NCBI Taxonomy" id="222440"/>
    <lineage>
        <taxon>Eukaryota</taxon>
        <taxon>Metamonada</taxon>
        <taxon>Preaxostyla</taxon>
        <taxon>Oxymonadida</taxon>
        <taxon>Streblomastigidae</taxon>
        <taxon>Streblomastix</taxon>
    </lineage>
</organism>
<protein>
    <submittedName>
        <fullName evidence="2">Uncharacterized protein</fullName>
    </submittedName>
</protein>
<dbReference type="AlphaFoldDB" id="A0A5J4TZ19"/>
<accession>A0A5J4TZ19</accession>
<reference evidence="2 3" key="1">
    <citation type="submission" date="2019-03" db="EMBL/GenBank/DDBJ databases">
        <title>Single cell metagenomics reveals metabolic interactions within the superorganism composed of flagellate Streblomastix strix and complex community of Bacteroidetes bacteria on its surface.</title>
        <authorList>
            <person name="Treitli S.C."/>
            <person name="Kolisko M."/>
            <person name="Husnik F."/>
            <person name="Keeling P."/>
            <person name="Hampl V."/>
        </authorList>
    </citation>
    <scope>NUCLEOTIDE SEQUENCE [LARGE SCALE GENOMIC DNA]</scope>
    <source>
        <strain evidence="2">ST1C</strain>
    </source>
</reference>
<feature type="region of interest" description="Disordered" evidence="1">
    <location>
        <begin position="209"/>
        <end position="230"/>
    </location>
</feature>
<name>A0A5J4TZ19_9EUKA</name>
<evidence type="ECO:0000256" key="1">
    <source>
        <dbReference type="SAM" id="MobiDB-lite"/>
    </source>
</evidence>
<feature type="non-terminal residue" evidence="2">
    <location>
        <position position="230"/>
    </location>
</feature>
<evidence type="ECO:0000313" key="3">
    <source>
        <dbReference type="Proteomes" id="UP000324800"/>
    </source>
</evidence>
<gene>
    <name evidence="2" type="ORF">EZS28_040757</name>
</gene>
<comment type="caution">
    <text evidence="2">The sequence shown here is derived from an EMBL/GenBank/DDBJ whole genome shotgun (WGS) entry which is preliminary data.</text>
</comment>
<proteinExistence type="predicted"/>